<gene>
    <name evidence="2" type="ORF">JOC73_002888</name>
</gene>
<dbReference type="EMBL" id="JAFBEE010000031">
    <property type="protein sequence ID" value="MBM7616306.1"/>
    <property type="molecule type" value="Genomic_DNA"/>
</dbReference>
<feature type="domain" description="Recombinase zinc beta ribbon" evidence="1">
    <location>
        <begin position="33"/>
        <end position="88"/>
    </location>
</feature>
<evidence type="ECO:0000259" key="1">
    <source>
        <dbReference type="Pfam" id="PF13408"/>
    </source>
</evidence>
<name>A0ABS2NTP8_9FIRM</name>
<dbReference type="Gene3D" id="1.20.1170.10">
    <property type="match status" value="1"/>
</dbReference>
<dbReference type="Proteomes" id="UP001314796">
    <property type="component" value="Unassembled WGS sequence"/>
</dbReference>
<accession>A0ABS2NTP8</accession>
<dbReference type="RefSeq" id="WP_204404392.1">
    <property type="nucleotide sequence ID" value="NZ_JAFBEE010000031.1"/>
</dbReference>
<comment type="caution">
    <text evidence="2">The sequence shown here is derived from an EMBL/GenBank/DDBJ whole genome shotgun (WGS) entry which is preliminary data.</text>
</comment>
<evidence type="ECO:0000313" key="2">
    <source>
        <dbReference type="EMBL" id="MBM7616306.1"/>
    </source>
</evidence>
<organism evidence="2 3">
    <name type="scientific">Alkaliphilus hydrothermalis</name>
    <dbReference type="NCBI Taxonomy" id="1482730"/>
    <lineage>
        <taxon>Bacteria</taxon>
        <taxon>Bacillati</taxon>
        <taxon>Bacillota</taxon>
        <taxon>Clostridia</taxon>
        <taxon>Peptostreptococcales</taxon>
        <taxon>Natronincolaceae</taxon>
        <taxon>Alkaliphilus</taxon>
    </lineage>
</organism>
<reference evidence="2 3" key="1">
    <citation type="submission" date="2021-01" db="EMBL/GenBank/DDBJ databases">
        <title>Genomic Encyclopedia of Type Strains, Phase IV (KMG-IV): sequencing the most valuable type-strain genomes for metagenomic binning, comparative biology and taxonomic classification.</title>
        <authorList>
            <person name="Goeker M."/>
        </authorList>
    </citation>
    <scope>NUCLEOTIDE SEQUENCE [LARGE SCALE GENOMIC DNA]</scope>
    <source>
        <strain evidence="2 3">DSM 25890</strain>
    </source>
</reference>
<protein>
    <submittedName>
        <fullName evidence="2">Transcriptional regulator</fullName>
    </submittedName>
</protein>
<evidence type="ECO:0000313" key="3">
    <source>
        <dbReference type="Proteomes" id="UP001314796"/>
    </source>
</evidence>
<dbReference type="Pfam" id="PF13408">
    <property type="entry name" value="Zn_ribbon_recom"/>
    <property type="match status" value="1"/>
</dbReference>
<proteinExistence type="predicted"/>
<sequence>MCIIDKALWDLANIIKSQKSQINSSKHFSTPFLLQGKLKCSCGQEIKPKNYGSGKTSVYRCTPELKNKEKSHMIIPSSLLEKKVISKLLSLITVENINQLWELYEQNKQCKINELKASIDGYFDKIDSLDEKLIQIKDALDLNFDQSIKLEVKQLLTIIEKEISHYEDTIEDKQKQLQGFHQDLQGFIKAFDDLFNNLNTLDVYNKRMIIHSLVDSILITKVDPSPTSQILIDITLNPNSDLFMTTS</sequence>
<keyword evidence="3" id="KW-1185">Reference proteome</keyword>
<dbReference type="InterPro" id="IPR025827">
    <property type="entry name" value="Zn_ribbon_recom_dom"/>
</dbReference>